<organism evidence="1 2">
    <name type="scientific">Aquamicrobium soli</name>
    <dbReference type="NCBI Taxonomy" id="1811518"/>
    <lineage>
        <taxon>Bacteria</taxon>
        <taxon>Pseudomonadati</taxon>
        <taxon>Pseudomonadota</taxon>
        <taxon>Alphaproteobacteria</taxon>
        <taxon>Hyphomicrobiales</taxon>
        <taxon>Phyllobacteriaceae</taxon>
        <taxon>Aquamicrobium</taxon>
    </lineage>
</organism>
<dbReference type="EMBL" id="JBHRTK010000008">
    <property type="protein sequence ID" value="MFC3205874.1"/>
    <property type="molecule type" value="Genomic_DNA"/>
</dbReference>
<reference evidence="2" key="1">
    <citation type="journal article" date="2019" name="Int. J. Syst. Evol. Microbiol.">
        <title>The Global Catalogue of Microorganisms (GCM) 10K type strain sequencing project: providing services to taxonomists for standard genome sequencing and annotation.</title>
        <authorList>
            <consortium name="The Broad Institute Genomics Platform"/>
            <consortium name="The Broad Institute Genome Sequencing Center for Infectious Disease"/>
            <person name="Wu L."/>
            <person name="Ma J."/>
        </authorList>
    </citation>
    <scope>NUCLEOTIDE SEQUENCE [LARGE SCALE GENOMIC DNA]</scope>
    <source>
        <strain evidence="2">KCTC 52165</strain>
    </source>
</reference>
<comment type="caution">
    <text evidence="1">The sequence shown here is derived from an EMBL/GenBank/DDBJ whole genome shotgun (WGS) entry which is preliminary data.</text>
</comment>
<keyword evidence="2" id="KW-1185">Reference proteome</keyword>
<evidence type="ECO:0000313" key="2">
    <source>
        <dbReference type="Proteomes" id="UP001595583"/>
    </source>
</evidence>
<proteinExistence type="predicted"/>
<accession>A0ABV7K9T6</accession>
<evidence type="ECO:0000313" key="1">
    <source>
        <dbReference type="EMBL" id="MFC3205874.1"/>
    </source>
</evidence>
<protein>
    <submittedName>
        <fullName evidence="1">Uncharacterized protein</fullName>
    </submittedName>
</protein>
<gene>
    <name evidence="1" type="ORF">ACFOHJ_06605</name>
</gene>
<sequence length="149" mass="16299">MSSDLRAMIREVLREELAARGVGRPSSAPQVREESVSIGSDAELAAFARRILALAGDSKARADIESGRHVFRLAGGGSRPAPAVEAYERAQPKQNFSPVSFERGLVNEREIRNLPEGITVIRIGKTVRLTPLAQDELRRLGIKIERAKS</sequence>
<dbReference type="RefSeq" id="WP_378219693.1">
    <property type="nucleotide sequence ID" value="NZ_JBHRTK010000008.1"/>
</dbReference>
<dbReference type="Proteomes" id="UP001595583">
    <property type="component" value="Unassembled WGS sequence"/>
</dbReference>
<name>A0ABV7K9T6_9HYPH</name>